<dbReference type="InterPro" id="IPR013424">
    <property type="entry name" value="Ice-binding_C"/>
</dbReference>
<keyword evidence="1" id="KW-0732">Signal</keyword>
<dbReference type="EMBL" id="CP003587">
    <property type="protein sequence ID" value="AGY59102.1"/>
    <property type="molecule type" value="Genomic_DNA"/>
</dbReference>
<keyword evidence="4" id="KW-1185">Reference proteome</keyword>
<feature type="signal peptide" evidence="1">
    <location>
        <begin position="1"/>
        <end position="26"/>
    </location>
</feature>
<dbReference type="InterPro" id="IPR007280">
    <property type="entry name" value="Peptidase_C_arc/bac"/>
</dbReference>
<accession>U5QJE0</accession>
<dbReference type="NCBIfam" id="TIGR02595">
    <property type="entry name" value="PEP_CTERM"/>
    <property type="match status" value="1"/>
</dbReference>
<name>U5QJE0_GLOK1</name>
<dbReference type="Gene3D" id="2.60.120.380">
    <property type="match status" value="1"/>
</dbReference>
<sequence length="254" mass="25858">MISKTTLAALVSAGLLLPLLGSSAGAYTYVEQGGDAGETPTTFQNIAIGAPGLTGGAGSFDIQGNISEIDQVSTGFADADVYAVALTAGQAFTATVTATSTTQPNGVPTADTDLVLLNSQGSGLAFNANIFVDPNDPFNNNLNSQLTFTPTVSGTYYLGISLAGYDPINFASGSGVFDPSLTPATGTYQPPQPTPLWDSYFELGSIAPDTFAYNIDLQGATPTPEPTVGGGFIAVGALGLVAGRRRKARAKQTS</sequence>
<dbReference type="Pfam" id="PF04151">
    <property type="entry name" value="PPC"/>
    <property type="match status" value="1"/>
</dbReference>
<evidence type="ECO:0000313" key="3">
    <source>
        <dbReference type="EMBL" id="AGY59102.1"/>
    </source>
</evidence>
<proteinExistence type="predicted"/>
<protein>
    <recommendedName>
        <fullName evidence="2">Peptidase C-terminal archaeal/bacterial domain-containing protein</fullName>
    </recommendedName>
</protein>
<feature type="chain" id="PRO_5004664130" description="Peptidase C-terminal archaeal/bacterial domain-containing protein" evidence="1">
    <location>
        <begin position="27"/>
        <end position="254"/>
    </location>
</feature>
<dbReference type="eggNOG" id="ENOG5033KRH">
    <property type="taxonomic scope" value="Bacteria"/>
</dbReference>
<dbReference type="AlphaFoldDB" id="U5QJE0"/>
<dbReference type="HOGENOM" id="CLU_1093085_0_0_3"/>
<evidence type="ECO:0000259" key="2">
    <source>
        <dbReference type="Pfam" id="PF04151"/>
    </source>
</evidence>
<dbReference type="OrthoDB" id="464425at2"/>
<dbReference type="KEGG" id="glj:GKIL_2856"/>
<dbReference type="RefSeq" id="WP_023174322.1">
    <property type="nucleotide sequence ID" value="NC_022600.1"/>
</dbReference>
<dbReference type="STRING" id="1183438.GKIL_2856"/>
<feature type="domain" description="Peptidase C-terminal archaeal/bacterial" evidence="2">
    <location>
        <begin position="78"/>
        <end position="161"/>
    </location>
</feature>
<evidence type="ECO:0000256" key="1">
    <source>
        <dbReference type="SAM" id="SignalP"/>
    </source>
</evidence>
<evidence type="ECO:0000313" key="4">
    <source>
        <dbReference type="Proteomes" id="UP000017396"/>
    </source>
</evidence>
<gene>
    <name evidence="3" type="ORF">GKIL_2856</name>
</gene>
<reference evidence="3 4" key="1">
    <citation type="journal article" date="2013" name="PLoS ONE">
        <title>Cultivation and Complete Genome Sequencing of Gloeobacter kilaueensis sp. nov., from a Lava Cave in Kilauea Caldera, Hawai'i.</title>
        <authorList>
            <person name="Saw J.H."/>
            <person name="Schatz M."/>
            <person name="Brown M.V."/>
            <person name="Kunkel D.D."/>
            <person name="Foster J.S."/>
            <person name="Shick H."/>
            <person name="Christensen S."/>
            <person name="Hou S."/>
            <person name="Wan X."/>
            <person name="Donachie S.P."/>
        </authorList>
    </citation>
    <scope>NUCLEOTIDE SEQUENCE [LARGE SCALE GENOMIC DNA]</scope>
    <source>
        <strain evidence="4">JS</strain>
    </source>
</reference>
<dbReference type="Proteomes" id="UP000017396">
    <property type="component" value="Chromosome"/>
</dbReference>
<organism evidence="3 4">
    <name type="scientific">Gloeobacter kilaueensis (strain ATCC BAA-2537 / CCAP 1431/1 / ULC 316 / JS1)</name>
    <dbReference type="NCBI Taxonomy" id="1183438"/>
    <lineage>
        <taxon>Bacteria</taxon>
        <taxon>Bacillati</taxon>
        <taxon>Cyanobacteriota</taxon>
        <taxon>Cyanophyceae</taxon>
        <taxon>Gloeobacterales</taxon>
        <taxon>Gloeobacteraceae</taxon>
        <taxon>Gloeobacter</taxon>
    </lineage>
</organism>